<evidence type="ECO:0000313" key="2">
    <source>
        <dbReference type="EMBL" id="MCQ1529402.1"/>
    </source>
</evidence>
<dbReference type="Proteomes" id="UP001651880">
    <property type="component" value="Unassembled WGS sequence"/>
</dbReference>
<dbReference type="PANTHER" id="PTHR34448:SF1">
    <property type="entry name" value="BLL6088 PROTEIN"/>
    <property type="match status" value="1"/>
</dbReference>
<dbReference type="PANTHER" id="PTHR34448">
    <property type="entry name" value="AMINOPEPTIDASE"/>
    <property type="match status" value="1"/>
</dbReference>
<dbReference type="InterPro" id="IPR058739">
    <property type="entry name" value="NicX"/>
</dbReference>
<proteinExistence type="predicted"/>
<protein>
    <recommendedName>
        <fullName evidence="4">Leucyl aminopeptidase (Aminopeptidase T)</fullName>
    </recommendedName>
</protein>
<comment type="caution">
    <text evidence="2">The sequence shown here is derived from an EMBL/GenBank/DDBJ whole genome shotgun (WGS) entry which is preliminary data.</text>
</comment>
<evidence type="ECO:0008006" key="4">
    <source>
        <dbReference type="Google" id="ProtNLM"/>
    </source>
</evidence>
<dbReference type="RefSeq" id="WP_255226922.1">
    <property type="nucleotide sequence ID" value="NZ_JAJEKE010000005.1"/>
</dbReference>
<dbReference type="EMBL" id="JAJEKE010000005">
    <property type="protein sequence ID" value="MCQ1529402.1"/>
    <property type="molecule type" value="Genomic_DNA"/>
</dbReference>
<accession>A0ABT1NDT4</accession>
<dbReference type="InterPro" id="IPR052170">
    <property type="entry name" value="M29_Exopeptidase"/>
</dbReference>
<dbReference type="SUPFAM" id="SSF144052">
    <property type="entry name" value="Thermophilic metalloprotease-like"/>
    <property type="match status" value="1"/>
</dbReference>
<organism evidence="2 3">
    <name type="scientific">Lutispora saccharofermentans</name>
    <dbReference type="NCBI Taxonomy" id="3024236"/>
    <lineage>
        <taxon>Bacteria</taxon>
        <taxon>Bacillati</taxon>
        <taxon>Bacillota</taxon>
        <taxon>Clostridia</taxon>
        <taxon>Lutisporales</taxon>
        <taxon>Lutisporaceae</taxon>
        <taxon>Lutispora</taxon>
    </lineage>
</organism>
<keyword evidence="1" id="KW-0479">Metal-binding</keyword>
<evidence type="ECO:0000313" key="3">
    <source>
        <dbReference type="Proteomes" id="UP001651880"/>
    </source>
</evidence>
<sequence length="354" mass="39040">MEYPIGIEMTKDYLSFEVSKAAYKLVHDVMLTKPGENVVITADSSSDRRVAEAIANAAFTVGGNPVLIYYPTSELAYSEPIAPIGAAVSHADIWIEIAYASIMHCESFRKALDFGCRYINLTGLDVTMLTNCIGKIDYNLQVQLGETIKRIIEEADEILVTDDNGTNLHAYNKGRKVRHSGQFATQKGYPIMMGGQISWSPIEETIEGTLVFDAALFPPTELGMLHENIRLTFKEGVVISIEGGKEAAIFKTWLDSFNDPNMYRMAHYSLGFNPAVTKPTGRIVEDERIFGCMEFGIGSQGKAIMGKFWTAASHTDGIVSRPSIILDGVPFEEKGRYVHPEVVGIIKKMGVTGY</sequence>
<evidence type="ECO:0000256" key="1">
    <source>
        <dbReference type="ARBA" id="ARBA00022723"/>
    </source>
</evidence>
<gene>
    <name evidence="2" type="ORF">LJD61_07525</name>
</gene>
<name>A0ABT1NDT4_9FIRM</name>
<keyword evidence="3" id="KW-1185">Reference proteome</keyword>
<reference evidence="2 3" key="1">
    <citation type="submission" date="2021-10" db="EMBL/GenBank/DDBJ databases">
        <title>Lutispora strain m25 sp. nov., a thermophilic, non-spore-forming bacterium isolated from a lab-scale methanogenic bioreactor digesting anaerobic sludge.</title>
        <authorList>
            <person name="El Houari A."/>
            <person name="Mcdonald J."/>
        </authorList>
    </citation>
    <scope>NUCLEOTIDE SEQUENCE [LARGE SCALE GENOMIC DNA]</scope>
    <source>
        <strain evidence="3">m25</strain>
    </source>
</reference>
<dbReference type="Pfam" id="PF26233">
    <property type="entry name" value="NicX"/>
    <property type="match status" value="1"/>
</dbReference>